<proteinExistence type="predicted"/>
<feature type="domain" description="YcaO" evidence="1">
    <location>
        <begin position="338"/>
        <end position="658"/>
    </location>
</feature>
<accession>A0ABV3P6I5</accession>
<keyword evidence="3" id="KW-1185">Reference proteome</keyword>
<name>A0ABV3P6I5_9ACTN</name>
<dbReference type="Gene3D" id="3.30.1330.230">
    <property type="match status" value="2"/>
</dbReference>
<dbReference type="PROSITE" id="PS51664">
    <property type="entry name" value="YCAO"/>
    <property type="match status" value="1"/>
</dbReference>
<evidence type="ECO:0000313" key="3">
    <source>
        <dbReference type="Proteomes" id="UP001555826"/>
    </source>
</evidence>
<dbReference type="Pfam" id="PF02624">
    <property type="entry name" value="YcaO"/>
    <property type="match status" value="1"/>
</dbReference>
<dbReference type="EMBL" id="JBFNQN010000006">
    <property type="protein sequence ID" value="MEW9265237.1"/>
    <property type="molecule type" value="Genomic_DNA"/>
</dbReference>
<evidence type="ECO:0000313" key="2">
    <source>
        <dbReference type="EMBL" id="MEW9265237.1"/>
    </source>
</evidence>
<protein>
    <submittedName>
        <fullName evidence="2">YcaO-like family protein</fullName>
    </submittedName>
</protein>
<dbReference type="PANTHER" id="PTHR37809">
    <property type="entry name" value="RIBOSOMAL PROTEIN S12 METHYLTHIOTRANSFERASE ACCESSORY FACTOR YCAO"/>
    <property type="match status" value="1"/>
</dbReference>
<dbReference type="PANTHER" id="PTHR37809:SF1">
    <property type="entry name" value="RIBOSOMAL PROTEIN S12 METHYLTHIOTRANSFERASE ACCESSORY FACTOR YCAO"/>
    <property type="match status" value="1"/>
</dbReference>
<comment type="caution">
    <text evidence="2">The sequence shown here is derived from an EMBL/GenBank/DDBJ whole genome shotgun (WGS) entry which is preliminary data.</text>
</comment>
<dbReference type="Proteomes" id="UP001555826">
    <property type="component" value="Unassembled WGS sequence"/>
</dbReference>
<dbReference type="RefSeq" id="WP_367638207.1">
    <property type="nucleotide sequence ID" value="NZ_JBFNQN010000006.1"/>
</dbReference>
<evidence type="ECO:0000259" key="1">
    <source>
        <dbReference type="PROSITE" id="PS51664"/>
    </source>
</evidence>
<organism evidence="2 3">
    <name type="scientific">Kineococcus endophyticus</name>
    <dbReference type="NCBI Taxonomy" id="1181883"/>
    <lineage>
        <taxon>Bacteria</taxon>
        <taxon>Bacillati</taxon>
        <taxon>Actinomycetota</taxon>
        <taxon>Actinomycetes</taxon>
        <taxon>Kineosporiales</taxon>
        <taxon>Kineosporiaceae</taxon>
        <taxon>Kineococcus</taxon>
    </lineage>
</organism>
<sequence length="658" mass="68539">MTNGPRGLAPRGPWRVLRDPGGSFLLDDDEDRVRVPDRPAHALELLRTRGGLATDDLLVDLGVRPEDVPELAGELADLVRSGVLVRTPGPFRPAVAVAGVGRSATGGLQAVLQAGGTPLVPLEDGGADLVVLVCDDHADPRLPDRLAELARRSPVLLVRWGAGRCWVGPLVGAGQGHRAAGSCPACLVEALRGNAEPDLAGAAHPVGAGGSALRSAAVGAVAGAVDGLLEDLAGTGAGAVADVWRSGIRELRLRTAEVVVHPVLPCSRTEPRADPGDVAADDDLARRLEGFVSGLTGFLDRPRVRRSVAGRFLATTTHPLRPPSVGAGVHRRRATAFGAGRTAEAAVTACLGEAVERFSTTWRPDPDAVVATTTALRAEGSRVVLPGAAAGPAWRDDEATEFRRLRAVRDGSWTDAWVPAAAVTFAHPHQWAVAAARPDSTGCAAGRSTADAVRRGLAELVERDAVAAWWWARELRRGAAHPDPDAVAADLAAHGRRGWFLDLTPGSGIPTAVAVAVLPDGTGTTLGFGTAPTLAEAVVRAGDELLQVLACLEFGDELGLAGAGSAAWQAEHVEDHPHLLPHPSREPAVTHPRGGDGDVLAEWGSRLAATGCDVGFVDLTHPRLAVPVVRVVSAQLRSWRRPAREVGRTGVNPWDLPV</sequence>
<dbReference type="Gene3D" id="3.40.50.720">
    <property type="entry name" value="NAD(P)-binding Rossmann-like Domain"/>
    <property type="match status" value="1"/>
</dbReference>
<dbReference type="InterPro" id="IPR003776">
    <property type="entry name" value="YcaO-like_dom"/>
</dbReference>
<gene>
    <name evidence="2" type="ORF">AB1207_10810</name>
</gene>
<reference evidence="2 3" key="1">
    <citation type="submission" date="2024-07" db="EMBL/GenBank/DDBJ databases">
        <authorList>
            <person name="Thanompreechachai J."/>
            <person name="Duangmal K."/>
        </authorList>
    </citation>
    <scope>NUCLEOTIDE SEQUENCE [LARGE SCALE GENOMIC DNA]</scope>
    <source>
        <strain evidence="2 3">KCTC 19886</strain>
    </source>
</reference>